<dbReference type="InterPro" id="IPR029787">
    <property type="entry name" value="Nucleotide_cyclase"/>
</dbReference>
<gene>
    <name evidence="3" type="ORF">WMW72_02465</name>
</gene>
<dbReference type="Pfam" id="PF00990">
    <property type="entry name" value="GGDEF"/>
    <property type="match status" value="1"/>
</dbReference>
<dbReference type="InterPro" id="IPR043128">
    <property type="entry name" value="Rev_trsase/Diguanyl_cyclase"/>
</dbReference>
<dbReference type="Gene3D" id="3.30.70.270">
    <property type="match status" value="1"/>
</dbReference>
<dbReference type="EMBL" id="JBBPCC010000001">
    <property type="protein sequence ID" value="MEK8126762.1"/>
    <property type="molecule type" value="Genomic_DNA"/>
</dbReference>
<dbReference type="InterPro" id="IPR001633">
    <property type="entry name" value="EAL_dom"/>
</dbReference>
<comment type="caution">
    <text evidence="3">The sequence shown here is derived from an EMBL/GenBank/DDBJ whole genome shotgun (WGS) entry which is preliminary data.</text>
</comment>
<dbReference type="Gene3D" id="3.10.580.10">
    <property type="entry name" value="CBS-domain"/>
    <property type="match status" value="1"/>
</dbReference>
<dbReference type="PANTHER" id="PTHR33121:SF76">
    <property type="entry name" value="SIGNALING PROTEIN"/>
    <property type="match status" value="1"/>
</dbReference>
<feature type="domain" description="GGDEF" evidence="2">
    <location>
        <begin position="440"/>
        <end position="589"/>
    </location>
</feature>
<dbReference type="PROSITE" id="PS50887">
    <property type="entry name" value="GGDEF"/>
    <property type="match status" value="1"/>
</dbReference>
<feature type="domain" description="EAL" evidence="1">
    <location>
        <begin position="14"/>
        <end position="264"/>
    </location>
</feature>
<dbReference type="SUPFAM" id="SSF55073">
    <property type="entry name" value="Nucleotide cyclase"/>
    <property type="match status" value="1"/>
</dbReference>
<dbReference type="InterPro" id="IPR000160">
    <property type="entry name" value="GGDEF_dom"/>
</dbReference>
<dbReference type="InterPro" id="IPR046342">
    <property type="entry name" value="CBS_dom_sf"/>
</dbReference>
<evidence type="ECO:0000259" key="1">
    <source>
        <dbReference type="PROSITE" id="PS50883"/>
    </source>
</evidence>
<sequence length="595" mass="66032">MATERGNTGTPQHRQALREELLDILRMKNIHTVYQPIVSLSDGVVRGYEALTRGPSGSGLEGPLSLFGLAAAEQLLYPLDRLARESAISHAVLTHPKQLLFLNLSAEILNDPSFVPGQTLELLKRKGLSPANVVLEITERSSIDDFDAARRVLEHYRKQGYRIAIDDAGAGYSSLQAIAELQPDFLKADRSLISNIHQSKTKESIIETLLTFAEKLGISLVAEGIEKPEELLKLAGMGVHYGQGYLLGRPQAQAAQVERELVSRMLEHGKRRDAISYVINIGDLSTPCQCFDVKTPISVVADHFNKIETALGAVITTGNVPVGLIMRERLFQQLAGQYGYSLFWNRPIEQLMDDSPLIADQHSTVETVSRLATSRDIRNLYDLVIVTAQGQMHGTVSIRAMLECITNAKMENARVANALTGLPGNLQINRELNRRLAEGRNFSVVYADLDYFKWFNDRFGFHRGDQLIQYTAECLGRSVRLLGTESDFVGHIGGDDFIVLTSSSEPEKLCAELLRHFDSGVSAFYETEDWTYVEDRDGNRVESEGLTLSLSLVICETGRNVTTEQISQAAAQLKKKSKAHRGSIYYCDFIGMPES</sequence>
<dbReference type="SMART" id="SM00267">
    <property type="entry name" value="GGDEF"/>
    <property type="match status" value="1"/>
</dbReference>
<dbReference type="Gene3D" id="3.20.20.450">
    <property type="entry name" value="EAL domain"/>
    <property type="match status" value="1"/>
</dbReference>
<name>A0ABU9DF54_9BACL</name>
<dbReference type="Pfam" id="PF00563">
    <property type="entry name" value="EAL"/>
    <property type="match status" value="1"/>
</dbReference>
<dbReference type="PANTHER" id="PTHR33121">
    <property type="entry name" value="CYCLIC DI-GMP PHOSPHODIESTERASE PDEF"/>
    <property type="match status" value="1"/>
</dbReference>
<dbReference type="CDD" id="cd01949">
    <property type="entry name" value="GGDEF"/>
    <property type="match status" value="1"/>
</dbReference>
<dbReference type="PROSITE" id="PS50883">
    <property type="entry name" value="EAL"/>
    <property type="match status" value="1"/>
</dbReference>
<dbReference type="RefSeq" id="WP_341413812.1">
    <property type="nucleotide sequence ID" value="NZ_JBBPCC010000001.1"/>
</dbReference>
<dbReference type="NCBIfam" id="TIGR00254">
    <property type="entry name" value="GGDEF"/>
    <property type="match status" value="1"/>
</dbReference>
<dbReference type="InterPro" id="IPR035919">
    <property type="entry name" value="EAL_sf"/>
</dbReference>
<accession>A0ABU9DF54</accession>
<dbReference type="CDD" id="cd01948">
    <property type="entry name" value="EAL"/>
    <property type="match status" value="1"/>
</dbReference>
<evidence type="ECO:0000313" key="3">
    <source>
        <dbReference type="EMBL" id="MEK8126762.1"/>
    </source>
</evidence>
<proteinExistence type="predicted"/>
<dbReference type="Proteomes" id="UP001469365">
    <property type="component" value="Unassembled WGS sequence"/>
</dbReference>
<evidence type="ECO:0000259" key="2">
    <source>
        <dbReference type="PROSITE" id="PS50887"/>
    </source>
</evidence>
<evidence type="ECO:0000313" key="4">
    <source>
        <dbReference type="Proteomes" id="UP001469365"/>
    </source>
</evidence>
<dbReference type="SMART" id="SM00052">
    <property type="entry name" value="EAL"/>
    <property type="match status" value="1"/>
</dbReference>
<dbReference type="SUPFAM" id="SSF141868">
    <property type="entry name" value="EAL domain-like"/>
    <property type="match status" value="1"/>
</dbReference>
<protein>
    <submittedName>
        <fullName evidence="3">GGDEF domain-containing protein</fullName>
    </submittedName>
</protein>
<dbReference type="InterPro" id="IPR050706">
    <property type="entry name" value="Cyclic-di-GMP_PDE-like"/>
</dbReference>
<organism evidence="3 4">
    <name type="scientific">Paenibacillus filicis</name>
    <dbReference type="NCBI Taxonomy" id="669464"/>
    <lineage>
        <taxon>Bacteria</taxon>
        <taxon>Bacillati</taxon>
        <taxon>Bacillota</taxon>
        <taxon>Bacilli</taxon>
        <taxon>Bacillales</taxon>
        <taxon>Paenibacillaceae</taxon>
        <taxon>Paenibacillus</taxon>
    </lineage>
</organism>
<reference evidence="3 4" key="1">
    <citation type="submission" date="2024-04" db="EMBL/GenBank/DDBJ databases">
        <title>draft genome sequnece of Paenibacillus filicis.</title>
        <authorList>
            <person name="Kim D.-U."/>
        </authorList>
    </citation>
    <scope>NUCLEOTIDE SEQUENCE [LARGE SCALE GENOMIC DNA]</scope>
    <source>
        <strain evidence="3 4">KACC14197</strain>
    </source>
</reference>
<keyword evidence="4" id="KW-1185">Reference proteome</keyword>
<dbReference type="SUPFAM" id="SSF54631">
    <property type="entry name" value="CBS-domain pair"/>
    <property type="match status" value="1"/>
</dbReference>